<dbReference type="InterPro" id="IPR006869">
    <property type="entry name" value="DUF547"/>
</dbReference>
<comment type="caution">
    <text evidence="3">The sequence shown here is derived from an EMBL/GenBank/DDBJ whole genome shotgun (WGS) entry which is preliminary data.</text>
</comment>
<accession>A0ABN8E7S7</accession>
<organism evidence="3 4">
    <name type="scientific">Vibrio marisflavi CECT 7928</name>
    <dbReference type="NCBI Taxonomy" id="634439"/>
    <lineage>
        <taxon>Bacteria</taxon>
        <taxon>Pseudomonadati</taxon>
        <taxon>Pseudomonadota</taxon>
        <taxon>Gammaproteobacteria</taxon>
        <taxon>Vibrionales</taxon>
        <taxon>Vibrionaceae</taxon>
        <taxon>Vibrio</taxon>
    </lineage>
</organism>
<evidence type="ECO:0000256" key="1">
    <source>
        <dbReference type="SAM" id="SignalP"/>
    </source>
</evidence>
<reference evidence="3" key="1">
    <citation type="submission" date="2021-11" db="EMBL/GenBank/DDBJ databases">
        <authorList>
            <person name="Rodrigo-Torres L."/>
            <person name="Arahal R. D."/>
            <person name="Lucena T."/>
        </authorList>
    </citation>
    <scope>NUCLEOTIDE SEQUENCE</scope>
    <source>
        <strain evidence="3">CECT 7928</strain>
    </source>
</reference>
<feature type="signal peptide" evidence="1">
    <location>
        <begin position="1"/>
        <end position="18"/>
    </location>
</feature>
<gene>
    <name evidence="3" type="ORF">VMF7928_03571</name>
</gene>
<dbReference type="Proteomes" id="UP000838748">
    <property type="component" value="Unassembled WGS sequence"/>
</dbReference>
<proteinExistence type="predicted"/>
<evidence type="ECO:0000313" key="3">
    <source>
        <dbReference type="EMBL" id="CAH0541461.1"/>
    </source>
</evidence>
<evidence type="ECO:0000259" key="2">
    <source>
        <dbReference type="Pfam" id="PF04784"/>
    </source>
</evidence>
<keyword evidence="4" id="KW-1185">Reference proteome</keyword>
<protein>
    <recommendedName>
        <fullName evidence="2">DUF547 domain-containing protein</fullName>
    </recommendedName>
</protein>
<evidence type="ECO:0000313" key="4">
    <source>
        <dbReference type="Proteomes" id="UP000838748"/>
    </source>
</evidence>
<dbReference type="PANTHER" id="PTHR46361:SF3">
    <property type="entry name" value="ELECTRON CARRIER_ PROTEIN DISULFIDE OXIDOREDUCTASE"/>
    <property type="match status" value="1"/>
</dbReference>
<dbReference type="PANTHER" id="PTHR46361">
    <property type="entry name" value="ELECTRON CARRIER/ PROTEIN DISULFIDE OXIDOREDUCTASE"/>
    <property type="match status" value="1"/>
</dbReference>
<name>A0ABN8E7S7_9VIBR</name>
<feature type="domain" description="DUF547" evidence="2">
    <location>
        <begin position="89"/>
        <end position="198"/>
    </location>
</feature>
<sequence length="260" mass="29797">MKYVIIFSILITSFTAFAAPKSELWPYWNASNEQNTSTVSYQDWQTLLDKYLVVKGQNSLFQYDKVSNDDRDKLKNFLSDMAQINPLDYSKAEQYAYWVNLYNSITVQLILESYPIKSITKLGGLFSFGPWDEKVVTINGKTLTLNDIEHRILRPIWNDPRTHYAVNCASLGCPNLQSQAFTTQNTDKLLTQAAKTFINSPKGVSEEGNEITLSSIYKWFASDFGGLEGVKKHLLQYKAGIEFSGKNIEYDYNWNLNELK</sequence>
<dbReference type="Pfam" id="PF04784">
    <property type="entry name" value="DUF547"/>
    <property type="match status" value="1"/>
</dbReference>
<dbReference type="EMBL" id="CAKLDM010000002">
    <property type="protein sequence ID" value="CAH0541461.1"/>
    <property type="molecule type" value="Genomic_DNA"/>
</dbReference>
<feature type="chain" id="PRO_5046177111" description="DUF547 domain-containing protein" evidence="1">
    <location>
        <begin position="19"/>
        <end position="260"/>
    </location>
</feature>
<keyword evidence="1" id="KW-0732">Signal</keyword>
<dbReference type="RefSeq" id="WP_237363045.1">
    <property type="nucleotide sequence ID" value="NZ_CAKLDM010000002.1"/>
</dbReference>